<comment type="pathway">
    <text evidence="4 16">Cell wall biogenesis; peptidoglycan biosynthesis.</text>
</comment>
<evidence type="ECO:0000256" key="12">
    <source>
        <dbReference type="ARBA" id="ARBA00023002"/>
    </source>
</evidence>
<dbReference type="InterPro" id="IPR016169">
    <property type="entry name" value="FAD-bd_PCMH_sub2"/>
</dbReference>
<keyword evidence="8 16" id="KW-0274">FAD</keyword>
<keyword evidence="9 16" id="KW-0521">NADP</keyword>
<dbReference type="SUPFAM" id="SSF56176">
    <property type="entry name" value="FAD-binding/transporter-associated domain-like"/>
    <property type="match status" value="1"/>
</dbReference>
<evidence type="ECO:0000256" key="2">
    <source>
        <dbReference type="ARBA" id="ARBA00003921"/>
    </source>
</evidence>
<evidence type="ECO:0000256" key="7">
    <source>
        <dbReference type="ARBA" id="ARBA00022630"/>
    </source>
</evidence>
<comment type="similarity">
    <text evidence="16">Belongs to the MurB family.</text>
</comment>
<accession>A0A840QLD4</accession>
<evidence type="ECO:0000256" key="9">
    <source>
        <dbReference type="ARBA" id="ARBA00022857"/>
    </source>
</evidence>
<keyword evidence="11 16" id="KW-0573">Peptidoglycan synthesis</keyword>
<dbReference type="Pfam" id="PF01565">
    <property type="entry name" value="FAD_binding_4"/>
    <property type="match status" value="1"/>
</dbReference>
<name>A0A840QLD4_9BACI</name>
<dbReference type="PANTHER" id="PTHR21071:SF5">
    <property type="entry name" value="UDP-N-ACETYLENOLPYRUVOYLGLUCOSAMINE REDUCTASE"/>
    <property type="match status" value="1"/>
</dbReference>
<keyword evidence="10 16" id="KW-0133">Cell shape</keyword>
<evidence type="ECO:0000256" key="13">
    <source>
        <dbReference type="ARBA" id="ARBA00023306"/>
    </source>
</evidence>
<dbReference type="HAMAP" id="MF_00037">
    <property type="entry name" value="MurB"/>
    <property type="match status" value="1"/>
</dbReference>
<dbReference type="GO" id="GO:0005829">
    <property type="term" value="C:cytosol"/>
    <property type="evidence" value="ECO:0007669"/>
    <property type="project" value="TreeGrafter"/>
</dbReference>
<dbReference type="InterPro" id="IPR006094">
    <property type="entry name" value="Oxid_FAD_bind_N"/>
</dbReference>
<evidence type="ECO:0000256" key="8">
    <source>
        <dbReference type="ARBA" id="ARBA00022827"/>
    </source>
</evidence>
<dbReference type="InterPro" id="IPR036318">
    <property type="entry name" value="FAD-bd_PCMH-like_sf"/>
</dbReference>
<dbReference type="InterPro" id="IPR003170">
    <property type="entry name" value="MurB"/>
</dbReference>
<dbReference type="UniPathway" id="UPA00219"/>
<evidence type="ECO:0000256" key="6">
    <source>
        <dbReference type="ARBA" id="ARBA00022618"/>
    </source>
</evidence>
<dbReference type="EC" id="1.3.1.98" evidence="16"/>
<keyword evidence="19" id="KW-1185">Reference proteome</keyword>
<keyword evidence="7 16" id="KW-0285">Flavoprotein</keyword>
<dbReference type="GO" id="GO:0071949">
    <property type="term" value="F:FAD binding"/>
    <property type="evidence" value="ECO:0007669"/>
    <property type="project" value="InterPro"/>
</dbReference>
<dbReference type="GO" id="GO:0008360">
    <property type="term" value="P:regulation of cell shape"/>
    <property type="evidence" value="ECO:0007669"/>
    <property type="project" value="UniProtKB-KW"/>
</dbReference>
<keyword evidence="12 16" id="KW-0560">Oxidoreductase</keyword>
<evidence type="ECO:0000256" key="16">
    <source>
        <dbReference type="HAMAP-Rule" id="MF_00037"/>
    </source>
</evidence>
<dbReference type="AlphaFoldDB" id="A0A840QLD4"/>
<keyword evidence="6 16" id="KW-0132">Cell division</keyword>
<organism evidence="18 19">
    <name type="scientific">Texcoconibacillus texcoconensis</name>
    <dbReference type="NCBI Taxonomy" id="1095777"/>
    <lineage>
        <taxon>Bacteria</taxon>
        <taxon>Bacillati</taxon>
        <taxon>Bacillota</taxon>
        <taxon>Bacilli</taxon>
        <taxon>Bacillales</taxon>
        <taxon>Bacillaceae</taxon>
        <taxon>Texcoconibacillus</taxon>
    </lineage>
</organism>
<evidence type="ECO:0000256" key="4">
    <source>
        <dbReference type="ARBA" id="ARBA00004752"/>
    </source>
</evidence>
<dbReference type="InterPro" id="IPR016166">
    <property type="entry name" value="FAD-bd_PCMH"/>
</dbReference>
<evidence type="ECO:0000256" key="15">
    <source>
        <dbReference type="ARBA" id="ARBA00048914"/>
    </source>
</evidence>
<comment type="caution">
    <text evidence="18">The sequence shown here is derived from an EMBL/GenBank/DDBJ whole genome shotgun (WGS) entry which is preliminary data.</text>
</comment>
<evidence type="ECO:0000256" key="14">
    <source>
        <dbReference type="ARBA" id="ARBA00023316"/>
    </source>
</evidence>
<dbReference type="Proteomes" id="UP000551878">
    <property type="component" value="Unassembled WGS sequence"/>
</dbReference>
<keyword evidence="13 16" id="KW-0131">Cell cycle</keyword>
<dbReference type="InterPro" id="IPR011601">
    <property type="entry name" value="MurB_C"/>
</dbReference>
<feature type="domain" description="FAD-binding PCMH-type" evidence="17">
    <location>
        <begin position="30"/>
        <end position="207"/>
    </location>
</feature>
<evidence type="ECO:0000256" key="3">
    <source>
        <dbReference type="ARBA" id="ARBA00004496"/>
    </source>
</evidence>
<protein>
    <recommendedName>
        <fullName evidence="16">UDP-N-acetylenolpyruvoylglucosamine reductase</fullName>
        <ecNumber evidence="16">1.3.1.98</ecNumber>
    </recommendedName>
    <alternativeName>
        <fullName evidence="16">UDP-N-acetylmuramate dehydrogenase</fullName>
    </alternativeName>
</protein>
<dbReference type="NCBIfam" id="TIGR00179">
    <property type="entry name" value="murB"/>
    <property type="match status" value="1"/>
</dbReference>
<dbReference type="EMBL" id="JACHHB010000001">
    <property type="protein sequence ID" value="MBB5172171.1"/>
    <property type="molecule type" value="Genomic_DNA"/>
</dbReference>
<comment type="subcellular location">
    <subcellularLocation>
        <location evidence="3 16">Cytoplasm</location>
    </subcellularLocation>
</comment>
<dbReference type="Gene3D" id="3.30.43.10">
    <property type="entry name" value="Uridine Diphospho-n-acetylenolpyruvylglucosamine Reductase, domain 2"/>
    <property type="match status" value="1"/>
</dbReference>
<dbReference type="GO" id="GO:0008762">
    <property type="term" value="F:UDP-N-acetylmuramate dehydrogenase activity"/>
    <property type="evidence" value="ECO:0007669"/>
    <property type="project" value="UniProtKB-UniRule"/>
</dbReference>
<dbReference type="Pfam" id="PF02873">
    <property type="entry name" value="MurB_C"/>
    <property type="match status" value="1"/>
</dbReference>
<feature type="active site" description="Proton donor" evidence="16">
    <location>
        <position position="224"/>
    </location>
</feature>
<evidence type="ECO:0000256" key="5">
    <source>
        <dbReference type="ARBA" id="ARBA00022490"/>
    </source>
</evidence>
<dbReference type="RefSeq" id="WP_184662643.1">
    <property type="nucleotide sequence ID" value="NZ_JACHHB010000001.1"/>
</dbReference>
<dbReference type="PROSITE" id="PS51387">
    <property type="entry name" value="FAD_PCMH"/>
    <property type="match status" value="1"/>
</dbReference>
<reference evidence="18 19" key="1">
    <citation type="submission" date="2020-08" db="EMBL/GenBank/DDBJ databases">
        <title>Genomic Encyclopedia of Type Strains, Phase IV (KMG-IV): sequencing the most valuable type-strain genomes for metagenomic binning, comparative biology and taxonomic classification.</title>
        <authorList>
            <person name="Goeker M."/>
        </authorList>
    </citation>
    <scope>NUCLEOTIDE SEQUENCE [LARGE SCALE GENOMIC DNA]</scope>
    <source>
        <strain evidence="18 19">DSM 24696</strain>
    </source>
</reference>
<evidence type="ECO:0000256" key="1">
    <source>
        <dbReference type="ARBA" id="ARBA00001974"/>
    </source>
</evidence>
<dbReference type="InterPro" id="IPR036635">
    <property type="entry name" value="MurB_C_sf"/>
</dbReference>
<proteinExistence type="inferred from homology"/>
<comment type="cofactor">
    <cofactor evidence="1 16">
        <name>FAD</name>
        <dbReference type="ChEBI" id="CHEBI:57692"/>
    </cofactor>
</comment>
<dbReference type="NCBIfam" id="NF010480">
    <property type="entry name" value="PRK13905.1"/>
    <property type="match status" value="1"/>
</dbReference>
<dbReference type="GO" id="GO:0009252">
    <property type="term" value="P:peptidoglycan biosynthetic process"/>
    <property type="evidence" value="ECO:0007669"/>
    <property type="project" value="UniProtKB-UniRule"/>
</dbReference>
<dbReference type="PANTHER" id="PTHR21071">
    <property type="entry name" value="UDP-N-ACETYLENOLPYRUVOYLGLUCOSAMINE REDUCTASE"/>
    <property type="match status" value="1"/>
</dbReference>
<dbReference type="GO" id="GO:0051301">
    <property type="term" value="P:cell division"/>
    <property type="evidence" value="ECO:0007669"/>
    <property type="project" value="UniProtKB-KW"/>
</dbReference>
<dbReference type="SUPFAM" id="SSF56194">
    <property type="entry name" value="Uridine diphospho-N-Acetylenolpyruvylglucosamine reductase, MurB, C-terminal domain"/>
    <property type="match status" value="1"/>
</dbReference>
<evidence type="ECO:0000259" key="17">
    <source>
        <dbReference type="PROSITE" id="PS51387"/>
    </source>
</evidence>
<evidence type="ECO:0000313" key="19">
    <source>
        <dbReference type="Proteomes" id="UP000551878"/>
    </source>
</evidence>
<gene>
    <name evidence="16" type="primary">murB</name>
    <name evidence="18" type="ORF">HNQ41_000311</name>
</gene>
<keyword evidence="5 16" id="KW-0963">Cytoplasm</keyword>
<keyword evidence="14 16" id="KW-0961">Cell wall biogenesis/degradation</keyword>
<evidence type="ECO:0000256" key="10">
    <source>
        <dbReference type="ARBA" id="ARBA00022960"/>
    </source>
</evidence>
<evidence type="ECO:0000313" key="18">
    <source>
        <dbReference type="EMBL" id="MBB5172171.1"/>
    </source>
</evidence>
<feature type="active site" evidence="16">
    <location>
        <position position="174"/>
    </location>
</feature>
<evidence type="ECO:0000256" key="11">
    <source>
        <dbReference type="ARBA" id="ARBA00022984"/>
    </source>
</evidence>
<dbReference type="InterPro" id="IPR016167">
    <property type="entry name" value="FAD-bd_PCMH_sub1"/>
</dbReference>
<comment type="function">
    <text evidence="2 16">Cell wall formation.</text>
</comment>
<dbReference type="GO" id="GO:0071555">
    <property type="term" value="P:cell wall organization"/>
    <property type="evidence" value="ECO:0007669"/>
    <property type="project" value="UniProtKB-KW"/>
</dbReference>
<dbReference type="Gene3D" id="3.90.78.10">
    <property type="entry name" value="UDP-N-acetylenolpyruvoylglucosamine reductase, C-terminal domain"/>
    <property type="match status" value="1"/>
</dbReference>
<feature type="active site" evidence="16">
    <location>
        <position position="294"/>
    </location>
</feature>
<sequence length="300" mass="33035">MKRIRERLQAEGVGDVVENQPLKNFTTWKIGGLAKLFVEPDSLEALQKTVMVAKDENIPWFIIGKGSNILIKDEGINGLVIHLGEGFKHFSNHDGVVRVGAGYSLIGFATQLSKQGWKGMEFAGGIPGTIGGAVFMNAGAHGSDMSCVLTKAHLLYPDGQLSWVNCDDMGFDYRTSRLQEEGAICVEAEMSFEEGDLEEITKKLQGNKDYRKQSQPWNDPCCGSVFRNPLPYYAGDLIERAGLKGCSVGDAQVSLKHANFIINKGNATAHDVFSLIQYIQGVIYDHFQVEMKTEVEVINL</sequence>
<comment type="catalytic activity">
    <reaction evidence="15 16">
        <text>UDP-N-acetyl-alpha-D-muramate + NADP(+) = UDP-N-acetyl-3-O-(1-carboxyvinyl)-alpha-D-glucosamine + NADPH + H(+)</text>
        <dbReference type="Rhea" id="RHEA:12248"/>
        <dbReference type="ChEBI" id="CHEBI:15378"/>
        <dbReference type="ChEBI" id="CHEBI:57783"/>
        <dbReference type="ChEBI" id="CHEBI:58349"/>
        <dbReference type="ChEBI" id="CHEBI:68483"/>
        <dbReference type="ChEBI" id="CHEBI:70757"/>
        <dbReference type="EC" id="1.3.1.98"/>
    </reaction>
</comment>
<dbReference type="Gene3D" id="3.30.465.10">
    <property type="match status" value="1"/>
</dbReference>